<gene>
    <name evidence="2" type="ORF">F511_27268</name>
</gene>
<keyword evidence="1" id="KW-1133">Transmembrane helix</keyword>
<evidence type="ECO:0000313" key="3">
    <source>
        <dbReference type="Proteomes" id="UP000250235"/>
    </source>
</evidence>
<evidence type="ECO:0000256" key="1">
    <source>
        <dbReference type="SAM" id="Phobius"/>
    </source>
</evidence>
<feature type="transmembrane region" description="Helical" evidence="1">
    <location>
        <begin position="12"/>
        <end position="37"/>
    </location>
</feature>
<dbReference type="AlphaFoldDB" id="A0A2Z7B617"/>
<accession>A0A2Z7B617</accession>
<organism evidence="2 3">
    <name type="scientific">Dorcoceras hygrometricum</name>
    <dbReference type="NCBI Taxonomy" id="472368"/>
    <lineage>
        <taxon>Eukaryota</taxon>
        <taxon>Viridiplantae</taxon>
        <taxon>Streptophyta</taxon>
        <taxon>Embryophyta</taxon>
        <taxon>Tracheophyta</taxon>
        <taxon>Spermatophyta</taxon>
        <taxon>Magnoliopsida</taxon>
        <taxon>eudicotyledons</taxon>
        <taxon>Gunneridae</taxon>
        <taxon>Pentapetalae</taxon>
        <taxon>asterids</taxon>
        <taxon>lamiids</taxon>
        <taxon>Lamiales</taxon>
        <taxon>Gesneriaceae</taxon>
        <taxon>Didymocarpoideae</taxon>
        <taxon>Trichosporeae</taxon>
        <taxon>Loxocarpinae</taxon>
        <taxon>Dorcoceras</taxon>
    </lineage>
</organism>
<protein>
    <submittedName>
        <fullName evidence="2">Uncharacterized protein</fullName>
    </submittedName>
</protein>
<dbReference type="EMBL" id="KV010659">
    <property type="protein sequence ID" value="KZV27149.1"/>
    <property type="molecule type" value="Genomic_DNA"/>
</dbReference>
<evidence type="ECO:0000313" key="2">
    <source>
        <dbReference type="EMBL" id="KZV27149.1"/>
    </source>
</evidence>
<reference evidence="2 3" key="1">
    <citation type="journal article" date="2015" name="Proc. Natl. Acad. Sci. U.S.A.">
        <title>The resurrection genome of Boea hygrometrica: A blueprint for survival of dehydration.</title>
        <authorList>
            <person name="Xiao L."/>
            <person name="Yang G."/>
            <person name="Zhang L."/>
            <person name="Yang X."/>
            <person name="Zhao S."/>
            <person name="Ji Z."/>
            <person name="Zhou Q."/>
            <person name="Hu M."/>
            <person name="Wang Y."/>
            <person name="Chen M."/>
            <person name="Xu Y."/>
            <person name="Jin H."/>
            <person name="Xiao X."/>
            <person name="Hu G."/>
            <person name="Bao F."/>
            <person name="Hu Y."/>
            <person name="Wan P."/>
            <person name="Li L."/>
            <person name="Deng X."/>
            <person name="Kuang T."/>
            <person name="Xiang C."/>
            <person name="Zhu J.K."/>
            <person name="Oliver M.J."/>
            <person name="He Y."/>
        </authorList>
    </citation>
    <scope>NUCLEOTIDE SEQUENCE [LARGE SCALE GENOMIC DNA]</scope>
    <source>
        <strain evidence="3">cv. XS01</strain>
    </source>
</reference>
<keyword evidence="1" id="KW-0472">Membrane</keyword>
<name>A0A2Z7B617_9LAMI</name>
<sequence>MYRILEISGGSDLCLVCIFGSEIAFGTILEVFAFFFAEEDVNAGQHPCSARRKRRRLDVATGCPAARDLCVTVACSWYCARASDWMTTILEIFVISSLEVSAGSRFGDHIEEVKAENIDLKNSSVEPSTVQLGEADSLKIELSKLKDENELLRSKYCELESEILKSKR</sequence>
<proteinExistence type="predicted"/>
<dbReference type="Proteomes" id="UP000250235">
    <property type="component" value="Unassembled WGS sequence"/>
</dbReference>
<keyword evidence="1" id="KW-0812">Transmembrane</keyword>
<keyword evidence="3" id="KW-1185">Reference proteome</keyword>